<dbReference type="OMA" id="CITEECE"/>
<dbReference type="InterPro" id="IPR051245">
    <property type="entry name" value="eIF5-mimic_regulator"/>
</dbReference>
<dbReference type="GO" id="GO:0016020">
    <property type="term" value="C:membrane"/>
    <property type="evidence" value="ECO:0007669"/>
    <property type="project" value="TreeGrafter"/>
</dbReference>
<evidence type="ECO:0000313" key="2">
    <source>
        <dbReference type="EMBL" id="ONK81756.1"/>
    </source>
</evidence>
<dbReference type="PANTHER" id="PTHR14208">
    <property type="entry name" value="BASIC LEUCINE ZIPPER AND W2 DOMAIN-CONTAINING PROTEIN"/>
    <property type="match status" value="1"/>
</dbReference>
<feature type="domain" description="W2" evidence="1">
    <location>
        <begin position="23"/>
        <end position="190"/>
    </location>
</feature>
<dbReference type="SUPFAM" id="SSF48371">
    <property type="entry name" value="ARM repeat"/>
    <property type="match status" value="1"/>
</dbReference>
<organism evidence="2 3">
    <name type="scientific">Asparagus officinalis</name>
    <name type="common">Garden asparagus</name>
    <dbReference type="NCBI Taxonomy" id="4686"/>
    <lineage>
        <taxon>Eukaryota</taxon>
        <taxon>Viridiplantae</taxon>
        <taxon>Streptophyta</taxon>
        <taxon>Embryophyta</taxon>
        <taxon>Tracheophyta</taxon>
        <taxon>Spermatophyta</taxon>
        <taxon>Magnoliopsida</taxon>
        <taxon>Liliopsida</taxon>
        <taxon>Asparagales</taxon>
        <taxon>Asparagaceae</taxon>
        <taxon>Asparagoideae</taxon>
        <taxon>Asparagus</taxon>
    </lineage>
</organism>
<dbReference type="Proteomes" id="UP000243459">
    <property type="component" value="Chromosome 1"/>
</dbReference>
<dbReference type="Gene3D" id="1.25.40.180">
    <property type="match status" value="1"/>
</dbReference>
<dbReference type="PROSITE" id="PS51363">
    <property type="entry name" value="W2"/>
    <property type="match status" value="1"/>
</dbReference>
<dbReference type="EMBL" id="CM007381">
    <property type="protein sequence ID" value="ONK81756.1"/>
    <property type="molecule type" value="Genomic_DNA"/>
</dbReference>
<evidence type="ECO:0000313" key="3">
    <source>
        <dbReference type="Proteomes" id="UP000243459"/>
    </source>
</evidence>
<evidence type="ECO:0000259" key="1">
    <source>
        <dbReference type="PROSITE" id="PS51363"/>
    </source>
</evidence>
<name>A0A5P1FTW6_ASPOF</name>
<dbReference type="InterPro" id="IPR003307">
    <property type="entry name" value="W2_domain"/>
</dbReference>
<dbReference type="AlphaFoldDB" id="A0A5P1FTW6"/>
<dbReference type="Gramene" id="ONK81756">
    <property type="protein sequence ID" value="ONK81756"/>
    <property type="gene ID" value="A4U43_C01F32560"/>
</dbReference>
<reference evidence="3" key="1">
    <citation type="journal article" date="2017" name="Nat. Commun.">
        <title>The asparagus genome sheds light on the origin and evolution of a young Y chromosome.</title>
        <authorList>
            <person name="Harkess A."/>
            <person name="Zhou J."/>
            <person name="Xu C."/>
            <person name="Bowers J.E."/>
            <person name="Van der Hulst R."/>
            <person name="Ayyampalayam S."/>
            <person name="Mercati F."/>
            <person name="Riccardi P."/>
            <person name="McKain M.R."/>
            <person name="Kakrana A."/>
            <person name="Tang H."/>
            <person name="Ray J."/>
            <person name="Groenendijk J."/>
            <person name="Arikit S."/>
            <person name="Mathioni S.M."/>
            <person name="Nakano M."/>
            <person name="Shan H."/>
            <person name="Telgmann-Rauber A."/>
            <person name="Kanno A."/>
            <person name="Yue Z."/>
            <person name="Chen H."/>
            <person name="Li W."/>
            <person name="Chen Y."/>
            <person name="Xu X."/>
            <person name="Zhang Y."/>
            <person name="Luo S."/>
            <person name="Chen H."/>
            <person name="Gao J."/>
            <person name="Mao Z."/>
            <person name="Pires J.C."/>
            <person name="Luo M."/>
            <person name="Kudrna D."/>
            <person name="Wing R.A."/>
            <person name="Meyers B.C."/>
            <person name="Yi K."/>
            <person name="Kong H."/>
            <person name="Lavrijsen P."/>
            <person name="Sunseri F."/>
            <person name="Falavigna A."/>
            <person name="Ye Y."/>
            <person name="Leebens-Mack J.H."/>
            <person name="Chen G."/>
        </authorList>
    </citation>
    <scope>NUCLEOTIDE SEQUENCE [LARGE SCALE GENOMIC DNA]</scope>
    <source>
        <strain evidence="3">cv. DH0086</strain>
    </source>
</reference>
<accession>A0A5P1FTW6</accession>
<dbReference type="GO" id="GO:0005737">
    <property type="term" value="C:cytoplasm"/>
    <property type="evidence" value="ECO:0007669"/>
    <property type="project" value="TreeGrafter"/>
</dbReference>
<proteinExistence type="predicted"/>
<dbReference type="PANTHER" id="PTHR14208:SF2">
    <property type="entry name" value="PROTEIN KRASAVIETZ"/>
    <property type="match status" value="1"/>
</dbReference>
<gene>
    <name evidence="2" type="ORF">A4U43_C01F32560</name>
</gene>
<sequence>MASHSVISPLQPMCKESLIAQTEKDMSKALEEMKSTLTDQVFMEFDIHDVIKTVAEGIEKNKIPHTEVVRILWDALMDTIVYRDVRVRPELLECYVSTKSVNLSCLSKSIDDPSRSNDCITEECELELLKQVHRRSIKEQRLRGLFKEVVDVLYEFDVLSPSTIHQWFYDHISAVDREETFVKDLKPVVD</sequence>
<dbReference type="InterPro" id="IPR016024">
    <property type="entry name" value="ARM-type_fold"/>
</dbReference>
<keyword evidence="3" id="KW-1185">Reference proteome</keyword>
<protein>
    <recommendedName>
        <fullName evidence="1">W2 domain-containing protein</fullName>
    </recommendedName>
</protein>